<comment type="caution">
    <text evidence="2">The sequence shown here is derived from an EMBL/GenBank/DDBJ whole genome shotgun (WGS) entry which is preliminary data.</text>
</comment>
<organism evidence="2 3">
    <name type="scientific">Kitasatospora terrestris</name>
    <dbReference type="NCBI Taxonomy" id="258051"/>
    <lineage>
        <taxon>Bacteria</taxon>
        <taxon>Bacillati</taxon>
        <taxon>Actinomycetota</taxon>
        <taxon>Actinomycetes</taxon>
        <taxon>Kitasatosporales</taxon>
        <taxon>Streptomycetaceae</taxon>
        <taxon>Kitasatospora</taxon>
    </lineage>
</organism>
<dbReference type="Proteomes" id="UP001501752">
    <property type="component" value="Unassembled WGS sequence"/>
</dbReference>
<evidence type="ECO:0000313" key="3">
    <source>
        <dbReference type="Proteomes" id="UP001501752"/>
    </source>
</evidence>
<gene>
    <name evidence="2" type="ORF">GCM10023235_38640</name>
</gene>
<keyword evidence="1" id="KW-0732">Signal</keyword>
<evidence type="ECO:0000256" key="1">
    <source>
        <dbReference type="SAM" id="SignalP"/>
    </source>
</evidence>
<dbReference type="PROSITE" id="PS51257">
    <property type="entry name" value="PROKAR_LIPOPROTEIN"/>
    <property type="match status" value="1"/>
</dbReference>
<keyword evidence="3" id="KW-1185">Reference proteome</keyword>
<sequence>MSRMHRFVRKAVISLAVGAAALAVACFAQAGSGAQLADSGANGTVAAAAAADDLAWT</sequence>
<evidence type="ECO:0000313" key="2">
    <source>
        <dbReference type="EMBL" id="GAA4857312.1"/>
    </source>
</evidence>
<proteinExistence type="predicted"/>
<feature type="chain" id="PRO_5047518689" evidence="1">
    <location>
        <begin position="31"/>
        <end position="57"/>
    </location>
</feature>
<feature type="signal peptide" evidence="1">
    <location>
        <begin position="1"/>
        <end position="30"/>
    </location>
</feature>
<reference evidence="3" key="1">
    <citation type="journal article" date="2019" name="Int. J. Syst. Evol. Microbiol.">
        <title>The Global Catalogue of Microorganisms (GCM) 10K type strain sequencing project: providing services to taxonomists for standard genome sequencing and annotation.</title>
        <authorList>
            <consortium name="The Broad Institute Genomics Platform"/>
            <consortium name="The Broad Institute Genome Sequencing Center for Infectious Disease"/>
            <person name="Wu L."/>
            <person name="Ma J."/>
        </authorList>
    </citation>
    <scope>NUCLEOTIDE SEQUENCE [LARGE SCALE GENOMIC DNA]</scope>
    <source>
        <strain evidence="3">JCM 13006</strain>
    </source>
</reference>
<dbReference type="EMBL" id="BAABIS010000001">
    <property type="protein sequence ID" value="GAA4857312.1"/>
    <property type="molecule type" value="Genomic_DNA"/>
</dbReference>
<accession>A0ABP9DUL5</accession>
<name>A0ABP9DUL5_9ACTN</name>
<protein>
    <submittedName>
        <fullName evidence="2">Uncharacterized protein</fullName>
    </submittedName>
</protein>